<reference evidence="3" key="1">
    <citation type="submission" date="2014-03" db="EMBL/GenBank/DDBJ databases">
        <authorList>
            <person name="Aksoy S."/>
            <person name="Warren W."/>
            <person name="Wilson R.K."/>
        </authorList>
    </citation>
    <scope>NUCLEOTIDE SEQUENCE [LARGE SCALE GENOMIC DNA]</scope>
    <source>
        <strain evidence="3">IAEA</strain>
    </source>
</reference>
<evidence type="ECO:0000313" key="2">
    <source>
        <dbReference type="EnsemblMetazoa" id="GBRI030437-PA"/>
    </source>
</evidence>
<name>A0A1A9WSI9_9MUSC</name>
<dbReference type="InterPro" id="IPR006949">
    <property type="entry name" value="Barrel_Baseplate_J-like"/>
</dbReference>
<organism evidence="2 3">
    <name type="scientific">Glossina brevipalpis</name>
    <dbReference type="NCBI Taxonomy" id="37001"/>
    <lineage>
        <taxon>Eukaryota</taxon>
        <taxon>Metazoa</taxon>
        <taxon>Ecdysozoa</taxon>
        <taxon>Arthropoda</taxon>
        <taxon>Hexapoda</taxon>
        <taxon>Insecta</taxon>
        <taxon>Pterygota</taxon>
        <taxon>Neoptera</taxon>
        <taxon>Endopterygota</taxon>
        <taxon>Diptera</taxon>
        <taxon>Brachycera</taxon>
        <taxon>Muscomorpha</taxon>
        <taxon>Hippoboscoidea</taxon>
        <taxon>Glossinidae</taxon>
        <taxon>Glossina</taxon>
    </lineage>
</organism>
<dbReference type="Pfam" id="PF04865">
    <property type="entry name" value="Baseplate_J"/>
    <property type="match status" value="1"/>
</dbReference>
<dbReference type="Proteomes" id="UP000091820">
    <property type="component" value="Unassembled WGS sequence"/>
</dbReference>
<reference evidence="2" key="2">
    <citation type="submission" date="2020-05" db="UniProtKB">
        <authorList>
            <consortium name="EnsemblMetazoa"/>
        </authorList>
    </citation>
    <scope>IDENTIFICATION</scope>
    <source>
        <strain evidence="2">IAEA</strain>
    </source>
</reference>
<dbReference type="Pfam" id="PF10934">
    <property type="entry name" value="Sheath_initiator"/>
    <property type="match status" value="1"/>
</dbReference>
<proteinExistence type="predicted"/>
<evidence type="ECO:0000313" key="3">
    <source>
        <dbReference type="Proteomes" id="UP000091820"/>
    </source>
</evidence>
<dbReference type="AlphaFoldDB" id="A0A1A9WSI9"/>
<dbReference type="VEuPathDB" id="VectorBase:GBRI030437"/>
<protein>
    <submittedName>
        <fullName evidence="2">Baseplate_J domain-containing protein</fullName>
    </submittedName>
</protein>
<dbReference type="STRING" id="37001.A0A1A9WSI9"/>
<evidence type="ECO:0000259" key="1">
    <source>
        <dbReference type="Pfam" id="PF04865"/>
    </source>
</evidence>
<keyword evidence="3" id="KW-1185">Reference proteome</keyword>
<dbReference type="InterPro" id="IPR020288">
    <property type="entry name" value="Sheath_initiator"/>
</dbReference>
<feature type="domain" description="Baseplate protein J-like barrel" evidence="1">
    <location>
        <begin position="178"/>
        <end position="256"/>
    </location>
</feature>
<accession>A0A1A9WSI9</accession>
<sequence>MRYRREDENADYSFGQGDHTFLVNSPECVAQAVKTRLELWRGQWFLDSEEGTPWRQAVLDALRRDRSYKRGLMLPLDTLGLSATVTDSGITAPDYQTILQQLTGYFRQIYGGECYLSPDSKDGQMIAIYALALHDANNAVIAAYNSFSPMTSTGAALSNTVAINGITRHASGYSQADVLLTGQVGTVITHGNVRDRNGQTWRLPEWVAFDTHGEARVTAVCTATGNITAAPGDISDIATPTRGWQTVTNPTAATPGRPVERDSALRARQKKSVALPSRTVLDGIQGAVSLLPGVVRLRGFENDTGKTDKNGLPAHSIAMIVDGGDVNAIAQAIALKKTPGAGTYGDTLVKVIDRYGLPKDIRFSRPREVNVAVEIALTAFTGYTTLTGDKIRSVVAAYINQQLIGDNLYLTRLYLPANLPGDEEGQTYDITAIKIGRSAQALKEENLLVAFNEAVSCTTEHITLVVTI</sequence>
<dbReference type="EnsemblMetazoa" id="GBRI030437-RA">
    <property type="protein sequence ID" value="GBRI030437-PA"/>
    <property type="gene ID" value="GBRI030437"/>
</dbReference>